<dbReference type="Pfam" id="PF16092">
    <property type="entry name" value="CFAP61_N"/>
    <property type="match status" value="1"/>
</dbReference>
<feature type="non-terminal residue" evidence="3">
    <location>
        <position position="1197"/>
    </location>
</feature>
<dbReference type="InterPro" id="IPR036188">
    <property type="entry name" value="FAD/NAD-bd_sf"/>
</dbReference>
<accession>A0A836GLJ4</accession>
<name>A0A836GLJ4_9HYME</name>
<keyword evidence="4" id="KW-1185">Reference proteome</keyword>
<evidence type="ECO:0000259" key="1">
    <source>
        <dbReference type="Pfam" id="PF16092"/>
    </source>
</evidence>
<feature type="domain" description="CFAP61 dimerisation" evidence="2">
    <location>
        <begin position="982"/>
        <end position="1057"/>
    </location>
</feature>
<dbReference type="Proteomes" id="UP000669903">
    <property type="component" value="Unassembled WGS sequence"/>
</dbReference>
<dbReference type="PANTHER" id="PTHR21178">
    <property type="entry name" value="CILIA- AND FLAGELLA-ASSOCIATED PROTEIN 61"/>
    <property type="match status" value="1"/>
</dbReference>
<feature type="domain" description="Cilia- and flagella-associated protein 61 N-terminal" evidence="1">
    <location>
        <begin position="54"/>
        <end position="274"/>
    </location>
</feature>
<dbReference type="SUPFAM" id="SSF51905">
    <property type="entry name" value="FAD/NAD(P)-binding domain"/>
    <property type="match status" value="1"/>
</dbReference>
<dbReference type="PANTHER" id="PTHR21178:SF8">
    <property type="entry name" value="CILIA- AND FLAGELLA-ASSOCIATED PROTEIN 61"/>
    <property type="match status" value="1"/>
</dbReference>
<sequence>MLHDESHYLNTFGTTVRVVKDVVGNRCDLIVERVSRIQTHIHDLLFARVSSRLTSCLSVVQYNERRDVISGICLCNYPNIPSVSPDDWLTWLKTIYGIPAVTERNTMFIHLLVWDELYSNEFLRELLTAVFDNTTFCQYVVLVIPSQVEPVHLSVFEQEMTKVLAKTAVRNFALQFLYLINRHRLRPKLKIRRVVEEDNDDVIEIIGDEGARLKKLYGEHYISKMIHHPSSCRQLIIGEDTNGSTVGVMYLNATINIDLLNENFELMPYNGLKKSRENDRTVGHNETMQSQFVHHVFPTRTPDGEINAFVLEVFATRNEMRPHWSYDFLEAAFDCFPHLEYCVTLLPFEHPCYQFLQYFVRVPLRCNRDFPMTLYVLHRVVYEEMRCRRARTQDREAIERLLFTTSTKYEILADFDFAMDPLQAVQRDCFVFESNDTMLGLAILCAERQVNFVTNHYHIEDYVSVRSIPQNNYGRLLHFVLMPIFSAYHRFFFRELARLSELTVIFYRLHHKDETGNSTSIYPLVSCLNDMIPVDPRRQAEYEFPIVQESFNSSENNTKCEENDVANDEFSLFMTSPRLAMMPRTIIDTRIVVVGASDCGIAFAEYLTLRLTQRYMQLTNLTLISPNGIPFDNESSSDCCEYLLPFRGRFHSGYRRYVVARTWLNIIYGTMTAINRRDDNRFEFSYVRVEKYVTVMNQGNIAYDYLILTCGLQYQNSTLREEIKMKKQEKNEVQDQMPWNCLTVNNDKEASTCFGKIRKLTRDFKERKAIFFYGCNIDCYCTLGGLIKLGVEPSWITLIEPSSFKSCNTRDQAFFHDYEVNKVVTNAILRSGVQVFSEWTVIDWTLMENEQSSDAKLIMIKSITIEKEEKQKRLTCDALFNFYEKTIDLNAFLAFCRAGLVFDGSLVINSECRTNDPFIFAAGTMTKYSRKFYADVWQHKYYNSMEVGERLAQILWKVIEWDVQVSEQVSKKKEIMHLTPSTFRAPIVTACILPGDYHYLHVCKPGKATSDNTTKINHDHYGNTFITGSCKSEIGYFRIRLNMYDTVESVTCVSRKSSCDSEQTLLRLNVTTIRCHTYFRVYHLIRAYVNVSPFKNNFSDIYDNSLDDDCINTLIESKWKTYEERCMILSKVRTNISEKDQDYIESKYAGSVYHQELENNLMNFLEFYENELPMYCTLRKQRQMYMDIEESPLYFDQ</sequence>
<proteinExistence type="predicted"/>
<reference evidence="3" key="1">
    <citation type="submission" date="2020-03" db="EMBL/GenBank/DDBJ databases">
        <title>Relaxed selection underlies rapid genomic changes in the transitions from sociality to social parasitism in ants.</title>
        <authorList>
            <person name="Bi X."/>
        </authorList>
    </citation>
    <scope>NUCLEOTIDE SEQUENCE</scope>
    <source>
        <strain evidence="3">BGI-DK2014a</strain>
        <tissue evidence="3">Whole body</tissue>
    </source>
</reference>
<dbReference type="EMBL" id="JAANIC010002283">
    <property type="protein sequence ID" value="KAG5345417.1"/>
    <property type="molecule type" value="Genomic_DNA"/>
</dbReference>
<dbReference type="InterPro" id="IPR038884">
    <property type="entry name" value="CFAP61"/>
</dbReference>
<evidence type="ECO:0000313" key="3">
    <source>
        <dbReference type="EMBL" id="KAG5345417.1"/>
    </source>
</evidence>
<dbReference type="AlphaFoldDB" id="A0A836GLJ4"/>
<evidence type="ECO:0000259" key="2">
    <source>
        <dbReference type="Pfam" id="PF23150"/>
    </source>
</evidence>
<gene>
    <name evidence="3" type="primary">Cfap61</name>
    <name evidence="3" type="ORF">G6Z76_0001801</name>
</gene>
<feature type="non-terminal residue" evidence="3">
    <location>
        <position position="1"/>
    </location>
</feature>
<evidence type="ECO:0000313" key="4">
    <source>
        <dbReference type="Proteomes" id="UP000669903"/>
    </source>
</evidence>
<dbReference type="InterPro" id="IPR032151">
    <property type="entry name" value="CFAP61_N"/>
</dbReference>
<protein>
    <submittedName>
        <fullName evidence="3">CFA61 protein</fullName>
    </submittedName>
</protein>
<organism evidence="3 4">
    <name type="scientific">Acromyrmex charruanus</name>
    <dbReference type="NCBI Taxonomy" id="2715315"/>
    <lineage>
        <taxon>Eukaryota</taxon>
        <taxon>Metazoa</taxon>
        <taxon>Ecdysozoa</taxon>
        <taxon>Arthropoda</taxon>
        <taxon>Hexapoda</taxon>
        <taxon>Insecta</taxon>
        <taxon>Pterygota</taxon>
        <taxon>Neoptera</taxon>
        <taxon>Endopterygota</taxon>
        <taxon>Hymenoptera</taxon>
        <taxon>Apocrita</taxon>
        <taxon>Aculeata</taxon>
        <taxon>Formicoidea</taxon>
        <taxon>Formicidae</taxon>
        <taxon>Myrmicinae</taxon>
        <taxon>Acromyrmex</taxon>
    </lineage>
</organism>
<comment type="caution">
    <text evidence="3">The sequence shown here is derived from an EMBL/GenBank/DDBJ whole genome shotgun (WGS) entry which is preliminary data.</text>
</comment>
<dbReference type="Gene3D" id="3.50.50.60">
    <property type="entry name" value="FAD/NAD(P)-binding domain"/>
    <property type="match status" value="2"/>
</dbReference>
<dbReference type="Pfam" id="PF23150">
    <property type="entry name" value="CFAP61_dimer"/>
    <property type="match status" value="1"/>
</dbReference>
<dbReference type="InterPro" id="IPR056299">
    <property type="entry name" value="CFAP61_dimer"/>
</dbReference>